<dbReference type="InParanoid" id="A8Q0R3"/>
<dbReference type="GeneID" id="5855378"/>
<comment type="caution">
    <text evidence="2">The sequence shown here is derived from an EMBL/GenBank/DDBJ whole genome shotgun (WGS) entry which is preliminary data.</text>
</comment>
<sequence>MPRLSIACVAVFTAGVVFRIFASWMSSWGELLVDRVELATVMDRLDLLRELQTLRHSVRANPRDVWASLSVHHSPLLLLLPQAWLMDPVRSATLWILLDVVTAACLARIASVLRSRIKDKSILSVSLTPTLVAAR</sequence>
<keyword evidence="3" id="KW-1185">Reference proteome</keyword>
<evidence type="ECO:0000313" key="2">
    <source>
        <dbReference type="EMBL" id="EDP43857.1"/>
    </source>
</evidence>
<evidence type="ECO:0008006" key="4">
    <source>
        <dbReference type="Google" id="ProtNLM"/>
    </source>
</evidence>
<dbReference type="Proteomes" id="UP000008837">
    <property type="component" value="Unassembled WGS sequence"/>
</dbReference>
<name>A8Q0R3_MALGO</name>
<feature type="transmembrane region" description="Helical" evidence="1">
    <location>
        <begin position="92"/>
        <end position="113"/>
    </location>
</feature>
<keyword evidence="1" id="KW-0472">Membrane</keyword>
<gene>
    <name evidence="2" type="ORF">MGL_2070</name>
</gene>
<protein>
    <recommendedName>
        <fullName evidence="4">Transmembrane protein</fullName>
    </recommendedName>
</protein>
<dbReference type="AlphaFoldDB" id="A8Q0R3"/>
<accession>A8Q0R3</accession>
<dbReference type="STRING" id="425265.A8Q0R3"/>
<dbReference type="VEuPathDB" id="FungiDB:MGL_2070"/>
<dbReference type="Pfam" id="PF06728">
    <property type="entry name" value="PIG-U"/>
    <property type="match status" value="1"/>
</dbReference>
<dbReference type="KEGG" id="mgl:MGL_2070"/>
<organism evidence="2 3">
    <name type="scientific">Malassezia globosa (strain ATCC MYA-4612 / CBS 7966)</name>
    <name type="common">Dandruff-associated fungus</name>
    <dbReference type="NCBI Taxonomy" id="425265"/>
    <lineage>
        <taxon>Eukaryota</taxon>
        <taxon>Fungi</taxon>
        <taxon>Dikarya</taxon>
        <taxon>Basidiomycota</taxon>
        <taxon>Ustilaginomycotina</taxon>
        <taxon>Malasseziomycetes</taxon>
        <taxon>Malasseziales</taxon>
        <taxon>Malasseziaceae</taxon>
        <taxon>Malassezia</taxon>
    </lineage>
</organism>
<evidence type="ECO:0000256" key="1">
    <source>
        <dbReference type="SAM" id="Phobius"/>
    </source>
</evidence>
<dbReference type="OrthoDB" id="549017at2759"/>
<proteinExistence type="predicted"/>
<dbReference type="RefSeq" id="XP_001731071.1">
    <property type="nucleotide sequence ID" value="XM_001731019.1"/>
</dbReference>
<reference evidence="2 3" key="1">
    <citation type="journal article" date="2007" name="Proc. Natl. Acad. Sci. U.S.A.">
        <title>Dandruff-associated Malassezia genomes reveal convergent and divergent virulence traits shared with plant and human fungal pathogens.</title>
        <authorList>
            <person name="Xu J."/>
            <person name="Saunders C.W."/>
            <person name="Hu P."/>
            <person name="Grant R.A."/>
            <person name="Boekhout T."/>
            <person name="Kuramae E.E."/>
            <person name="Kronstad J.W."/>
            <person name="Deangelis Y.M."/>
            <person name="Reeder N.L."/>
            <person name="Johnstone K.R."/>
            <person name="Leland M."/>
            <person name="Fieno A.M."/>
            <person name="Begley W.M."/>
            <person name="Sun Y."/>
            <person name="Lacey M.P."/>
            <person name="Chaudhary T."/>
            <person name="Keough T."/>
            <person name="Chu L."/>
            <person name="Sears R."/>
            <person name="Yuan B."/>
            <person name="Dawson T.L.Jr."/>
        </authorList>
    </citation>
    <scope>NUCLEOTIDE SEQUENCE [LARGE SCALE GENOMIC DNA]</scope>
    <source>
        <strain evidence="3">ATCC MYA-4612 / CBS 7966</strain>
    </source>
</reference>
<keyword evidence="1" id="KW-0812">Transmembrane</keyword>
<dbReference type="EMBL" id="AAYY01000006">
    <property type="protein sequence ID" value="EDP43857.1"/>
    <property type="molecule type" value="Genomic_DNA"/>
</dbReference>
<evidence type="ECO:0000313" key="3">
    <source>
        <dbReference type="Proteomes" id="UP000008837"/>
    </source>
</evidence>
<keyword evidence="1" id="KW-1133">Transmembrane helix</keyword>